<sequence length="120" mass="12283">MAKVAATAPPGGWGRFHTATPVRSSTGIGESLGGPEAGRGAEAAMAADRQGAGSAKGDSPQRRARQAGDGGAGLRAGAVRDCWGQPRARRRRPRPAGPEEAEKFLSCRKGIRHGRSQGVG</sequence>
<accession>A0A5A7NP91</accession>
<evidence type="ECO:0000313" key="2">
    <source>
        <dbReference type="EMBL" id="GER21578.1"/>
    </source>
</evidence>
<keyword evidence="3" id="KW-1185">Reference proteome</keyword>
<dbReference type="AlphaFoldDB" id="A0A5A7NP91"/>
<dbReference type="Proteomes" id="UP000325307">
    <property type="component" value="Unassembled WGS sequence"/>
</dbReference>
<gene>
    <name evidence="2" type="ORF">NCCP1664_00750</name>
</gene>
<evidence type="ECO:0000256" key="1">
    <source>
        <dbReference type="SAM" id="MobiDB-lite"/>
    </source>
</evidence>
<organism evidence="2 3">
    <name type="scientific">Zafaria cholistanensis</name>
    <dbReference type="NCBI Taxonomy" id="1682741"/>
    <lineage>
        <taxon>Bacteria</taxon>
        <taxon>Bacillati</taxon>
        <taxon>Actinomycetota</taxon>
        <taxon>Actinomycetes</taxon>
        <taxon>Micrococcales</taxon>
        <taxon>Micrococcaceae</taxon>
        <taxon>Zafaria</taxon>
    </lineage>
</organism>
<name>A0A5A7NP91_9MICC</name>
<feature type="compositionally biased region" description="Low complexity" evidence="1">
    <location>
        <begin position="38"/>
        <end position="55"/>
    </location>
</feature>
<protein>
    <submittedName>
        <fullName evidence="2">Uncharacterized protein</fullName>
    </submittedName>
</protein>
<comment type="caution">
    <text evidence="2">The sequence shown here is derived from an EMBL/GenBank/DDBJ whole genome shotgun (WGS) entry which is preliminary data.</text>
</comment>
<proteinExistence type="predicted"/>
<feature type="compositionally biased region" description="Basic residues" evidence="1">
    <location>
        <begin position="109"/>
        <end position="120"/>
    </location>
</feature>
<evidence type="ECO:0000313" key="3">
    <source>
        <dbReference type="Proteomes" id="UP000325307"/>
    </source>
</evidence>
<dbReference type="EMBL" id="BKDJ01000001">
    <property type="protein sequence ID" value="GER21578.1"/>
    <property type="molecule type" value="Genomic_DNA"/>
</dbReference>
<feature type="region of interest" description="Disordered" evidence="1">
    <location>
        <begin position="1"/>
        <end position="120"/>
    </location>
</feature>
<reference evidence="2 3" key="1">
    <citation type="submission" date="2019-09" db="EMBL/GenBank/DDBJ databases">
        <title>Arthrobacter zafarii sp. nov., a moderately thermotolerant and halotolerant actinobacterium isolated from Cholistan desert soil of Pakistan.</title>
        <authorList>
            <person name="Amin A."/>
            <person name="Ahmed I."/>
            <person name="Khalid N."/>
            <person name="Schumann P."/>
            <person name="Busse H.J."/>
            <person name="Khan I.U."/>
            <person name="Li S."/>
            <person name="Li W.J."/>
        </authorList>
    </citation>
    <scope>NUCLEOTIDE SEQUENCE [LARGE SCALE GENOMIC DNA]</scope>
    <source>
        <strain evidence="2 3">NCCP-1664</strain>
    </source>
</reference>